<name>A0ACC1HX44_9FUNG</name>
<comment type="caution">
    <text evidence="1">The sequence shown here is derived from an EMBL/GenBank/DDBJ whole genome shotgun (WGS) entry which is preliminary data.</text>
</comment>
<evidence type="ECO:0000313" key="1">
    <source>
        <dbReference type="EMBL" id="KAJ1879032.1"/>
    </source>
</evidence>
<dbReference type="EMBL" id="JANBPG010003810">
    <property type="protein sequence ID" value="KAJ1879032.1"/>
    <property type="molecule type" value="Genomic_DNA"/>
</dbReference>
<evidence type="ECO:0000313" key="2">
    <source>
        <dbReference type="Proteomes" id="UP001150581"/>
    </source>
</evidence>
<protein>
    <submittedName>
        <fullName evidence="1">Uncharacterized protein</fullName>
    </submittedName>
</protein>
<accession>A0ACC1HX44</accession>
<keyword evidence="2" id="KW-1185">Reference proteome</keyword>
<organism evidence="1 2">
    <name type="scientific">Kickxella alabastrina</name>
    <dbReference type="NCBI Taxonomy" id="61397"/>
    <lineage>
        <taxon>Eukaryota</taxon>
        <taxon>Fungi</taxon>
        <taxon>Fungi incertae sedis</taxon>
        <taxon>Zoopagomycota</taxon>
        <taxon>Kickxellomycotina</taxon>
        <taxon>Kickxellomycetes</taxon>
        <taxon>Kickxellales</taxon>
        <taxon>Kickxellaceae</taxon>
        <taxon>Kickxella</taxon>
    </lineage>
</organism>
<sequence>MAHPLARTALQTGDKAGVSVALGAWLGESLFARIHPEDVVRVVRALRLVWDARPDAYHYARLRRQWQRAADLPLLPPPVLRQVLRADGIEVANGVAELNVQVRLGGSADLDWADAEACAAHTRFARVKMARWPLVLRPPRSSAAGEPQDGFVLVAMRPLPEPSGARAAAAAGITRFEQGAAELGRSLSGLSLAAAEESAGSAPAPIAIHTQLQPQPQPQRRRRSNIAVGSMRADAECSLFGTPREMG</sequence>
<dbReference type="Proteomes" id="UP001150581">
    <property type="component" value="Unassembled WGS sequence"/>
</dbReference>
<proteinExistence type="predicted"/>
<reference evidence="1" key="1">
    <citation type="submission" date="2022-07" db="EMBL/GenBank/DDBJ databases">
        <title>Phylogenomic reconstructions and comparative analyses of Kickxellomycotina fungi.</title>
        <authorList>
            <person name="Reynolds N.K."/>
            <person name="Stajich J.E."/>
            <person name="Barry K."/>
            <person name="Grigoriev I.V."/>
            <person name="Crous P."/>
            <person name="Smith M.E."/>
        </authorList>
    </citation>
    <scope>NUCLEOTIDE SEQUENCE</scope>
    <source>
        <strain evidence="1">Benny 63K</strain>
    </source>
</reference>
<gene>
    <name evidence="1" type="ORF">LPJ66_011777</name>
</gene>